<dbReference type="PROSITE" id="PS50115">
    <property type="entry name" value="ARFGAP"/>
    <property type="match status" value="1"/>
</dbReference>
<proteinExistence type="predicted"/>
<gene>
    <name evidence="9" type="ORF">ECC02_005525</name>
</gene>
<dbReference type="FunFam" id="1.10.220.150:FF:000009">
    <property type="entry name" value="stromal membrane-associated protein 1 isoform X1"/>
    <property type="match status" value="1"/>
</dbReference>
<keyword evidence="1" id="KW-0343">GTPase activation</keyword>
<keyword evidence="2" id="KW-0479">Metal-binding</keyword>
<evidence type="ECO:0000256" key="2">
    <source>
        <dbReference type="ARBA" id="ARBA00022723"/>
    </source>
</evidence>
<dbReference type="VEuPathDB" id="TriTrypDB:BCY84_14983"/>
<dbReference type="PANTHER" id="PTHR45705:SF1">
    <property type="entry name" value="FI20236P1"/>
    <property type="match status" value="1"/>
</dbReference>
<keyword evidence="7" id="KW-1133">Transmembrane helix</keyword>
<evidence type="ECO:0000313" key="10">
    <source>
        <dbReference type="Proteomes" id="UP000583944"/>
    </source>
</evidence>
<dbReference type="Gene3D" id="1.10.220.150">
    <property type="entry name" value="Arf GTPase activating protein"/>
    <property type="match status" value="1"/>
</dbReference>
<evidence type="ECO:0000256" key="5">
    <source>
        <dbReference type="PROSITE-ProRule" id="PRU00288"/>
    </source>
</evidence>
<dbReference type="InterPro" id="IPR037278">
    <property type="entry name" value="ARFGAP/RecO"/>
</dbReference>
<feature type="transmembrane region" description="Helical" evidence="7">
    <location>
        <begin position="6"/>
        <end position="33"/>
    </location>
</feature>
<protein>
    <recommendedName>
        <fullName evidence="8">Arf-GAP domain-containing protein</fullName>
    </recommendedName>
</protein>
<feature type="domain" description="Arf-GAP" evidence="8">
    <location>
        <begin position="97"/>
        <end position="218"/>
    </location>
</feature>
<dbReference type="PANTHER" id="PTHR45705">
    <property type="entry name" value="FI20236P1"/>
    <property type="match status" value="1"/>
</dbReference>
<dbReference type="Pfam" id="PF01412">
    <property type="entry name" value="ArfGap"/>
    <property type="match status" value="1"/>
</dbReference>
<evidence type="ECO:0000259" key="8">
    <source>
        <dbReference type="PROSITE" id="PS50115"/>
    </source>
</evidence>
<dbReference type="AlphaFoldDB" id="A0A7J6Y4D0"/>
<dbReference type="VEuPathDB" id="TriTrypDB:ECC02_005525"/>
<comment type="caution">
    <text evidence="9">The sequence shown here is derived from an EMBL/GenBank/DDBJ whole genome shotgun (WGS) entry which is preliminary data.</text>
</comment>
<dbReference type="GO" id="GO:0005096">
    <property type="term" value="F:GTPase activator activity"/>
    <property type="evidence" value="ECO:0007669"/>
    <property type="project" value="UniProtKB-KW"/>
</dbReference>
<dbReference type="EMBL" id="JABDHM010000037">
    <property type="protein sequence ID" value="KAF5221463.1"/>
    <property type="molecule type" value="Genomic_DNA"/>
</dbReference>
<evidence type="ECO:0000256" key="4">
    <source>
        <dbReference type="ARBA" id="ARBA00022833"/>
    </source>
</evidence>
<feature type="region of interest" description="Disordered" evidence="6">
    <location>
        <begin position="53"/>
        <end position="93"/>
    </location>
</feature>
<keyword evidence="7" id="KW-0812">Transmembrane</keyword>
<reference evidence="9 10" key="1">
    <citation type="journal article" date="2019" name="Genome Biol. Evol.">
        <title>Nanopore Sequencing Significantly Improves Genome Assembly of the Protozoan Parasite Trypanosoma cruzi.</title>
        <authorList>
            <person name="Diaz-Viraque F."/>
            <person name="Pita S."/>
            <person name="Greif G."/>
            <person name="de Souza R.C.M."/>
            <person name="Iraola G."/>
            <person name="Robello C."/>
        </authorList>
    </citation>
    <scope>NUCLEOTIDE SEQUENCE [LARGE SCALE GENOMIC DNA]</scope>
    <source>
        <strain evidence="9 10">Berenice</strain>
    </source>
</reference>
<feature type="compositionally biased region" description="Basic residues" evidence="6">
    <location>
        <begin position="62"/>
        <end position="75"/>
    </location>
</feature>
<keyword evidence="4" id="KW-0862">Zinc</keyword>
<organism evidence="9 10">
    <name type="scientific">Trypanosoma cruzi</name>
    <dbReference type="NCBI Taxonomy" id="5693"/>
    <lineage>
        <taxon>Eukaryota</taxon>
        <taxon>Discoba</taxon>
        <taxon>Euglenozoa</taxon>
        <taxon>Kinetoplastea</taxon>
        <taxon>Metakinetoplastina</taxon>
        <taxon>Trypanosomatida</taxon>
        <taxon>Trypanosomatidae</taxon>
        <taxon>Trypanosoma</taxon>
        <taxon>Schizotrypanum</taxon>
    </lineage>
</organism>
<dbReference type="GO" id="GO:0008270">
    <property type="term" value="F:zinc ion binding"/>
    <property type="evidence" value="ECO:0007669"/>
    <property type="project" value="UniProtKB-KW"/>
</dbReference>
<evidence type="ECO:0000256" key="3">
    <source>
        <dbReference type="ARBA" id="ARBA00022771"/>
    </source>
</evidence>
<dbReference type="Proteomes" id="UP000583944">
    <property type="component" value="Unassembled WGS sequence"/>
</dbReference>
<evidence type="ECO:0000256" key="6">
    <source>
        <dbReference type="SAM" id="MobiDB-lite"/>
    </source>
</evidence>
<dbReference type="PRINTS" id="PR00405">
    <property type="entry name" value="REVINTRACTNG"/>
</dbReference>
<dbReference type="InterPro" id="IPR038508">
    <property type="entry name" value="ArfGAP_dom_sf"/>
</dbReference>
<dbReference type="SUPFAM" id="SSF57863">
    <property type="entry name" value="ArfGap/RecO-like zinc finger"/>
    <property type="match status" value="1"/>
</dbReference>
<evidence type="ECO:0000313" key="9">
    <source>
        <dbReference type="EMBL" id="KAF5221463.1"/>
    </source>
</evidence>
<dbReference type="SMART" id="SM00105">
    <property type="entry name" value="ArfGap"/>
    <property type="match status" value="1"/>
</dbReference>
<evidence type="ECO:0000256" key="1">
    <source>
        <dbReference type="ARBA" id="ARBA00022468"/>
    </source>
</evidence>
<dbReference type="CDD" id="cd08204">
    <property type="entry name" value="ArfGap"/>
    <property type="match status" value="1"/>
</dbReference>
<keyword evidence="7" id="KW-0472">Membrane</keyword>
<dbReference type="GO" id="GO:0005737">
    <property type="term" value="C:cytoplasm"/>
    <property type="evidence" value="ECO:0007669"/>
    <property type="project" value="TreeGrafter"/>
</dbReference>
<dbReference type="InterPro" id="IPR001164">
    <property type="entry name" value="ArfGAP_dom"/>
</dbReference>
<evidence type="ECO:0000256" key="7">
    <source>
        <dbReference type="SAM" id="Phobius"/>
    </source>
</evidence>
<sequence>MHVLWFHFVSCLSCCLVVFSAFLFSLLTAFSLYRIVGVHLELAPFYARQKMPEEKDHGRREKKERHHRKRHRKDHKEKVPPSLGEAAEEEEDWDANRERLERICQIPPNNICNDCNNNGTRWASVNHGVFLCIRCSGIHRSLGVHVSKIKSTNMDKWRATEVGLMEAIGNQRGKSLYEARLPRGMKPLTGTKSESTLKTFITQKYQEKAFALENLNEVLRQYYKQTRYGKQPRKHDTKVYRMVREQVNAAKEGSASQQEDTMKALYGVNAEAISKKSKKTRPVHGIFGLVNVPPDEYDERRRELLSHFRTVEPSSTTAAI</sequence>
<name>A0A7J6Y4D0_TRYCR</name>
<accession>A0A7J6Y4D0</accession>
<keyword evidence="3 5" id="KW-0863">Zinc-finger</keyword>
<dbReference type="InterPro" id="IPR051718">
    <property type="entry name" value="ARF_GTPase-activating"/>
</dbReference>